<dbReference type="Proteomes" id="UP000466442">
    <property type="component" value="Unassembled WGS sequence"/>
</dbReference>
<dbReference type="InterPro" id="IPR001314">
    <property type="entry name" value="Peptidase_S1A"/>
</dbReference>
<evidence type="ECO:0000256" key="12">
    <source>
        <dbReference type="ARBA" id="ARBA00024195"/>
    </source>
</evidence>
<dbReference type="PROSITE" id="PS00134">
    <property type="entry name" value="TRYPSIN_HIS"/>
    <property type="match status" value="1"/>
</dbReference>
<dbReference type="EC" id="3.4.21.10" evidence="3"/>
<evidence type="ECO:0000256" key="8">
    <source>
        <dbReference type="ARBA" id="ARBA00022825"/>
    </source>
</evidence>
<dbReference type="Pfam" id="PF00089">
    <property type="entry name" value="Trypsin"/>
    <property type="match status" value="2"/>
</dbReference>
<dbReference type="PANTHER" id="PTHR24264">
    <property type="entry name" value="TRYPSIN-RELATED"/>
    <property type="match status" value="1"/>
</dbReference>
<evidence type="ECO:0000256" key="14">
    <source>
        <dbReference type="RuleBase" id="RU363034"/>
    </source>
</evidence>
<keyword evidence="11" id="KW-0325">Glycoprotein</keyword>
<evidence type="ECO:0000256" key="2">
    <source>
        <dbReference type="ARBA" id="ARBA00003042"/>
    </source>
</evidence>
<dbReference type="Gene3D" id="2.40.10.10">
    <property type="entry name" value="Trypsin-like serine proteases"/>
    <property type="match status" value="2"/>
</dbReference>
<proteinExistence type="inferred from homology"/>
<keyword evidence="8 14" id="KW-0720">Serine protease</keyword>
<comment type="similarity">
    <text evidence="12">Belongs to the peptidase S1 family. CLIP subfamily.</text>
</comment>
<comment type="function">
    <text evidence="2">Acrosin is the major protease of mammalian spermatozoa. It is a serine protease of trypsin-like cleavage specificity, it is synthesized in a zymogen form, proacrosin and stored in the acrosome.</text>
</comment>
<dbReference type="PANTHER" id="PTHR24264:SF83">
    <property type="entry name" value="COMPLEMENT FACTOR I"/>
    <property type="match status" value="1"/>
</dbReference>
<dbReference type="OrthoDB" id="546450at2759"/>
<dbReference type="SMART" id="SM00020">
    <property type="entry name" value="Tryp_SPc"/>
    <property type="match status" value="1"/>
</dbReference>
<comment type="catalytic activity">
    <reaction evidence="1">
        <text>Preferential cleavage: Arg-|-Xaa, Lys-|-Xaa.</text>
        <dbReference type="EC" id="3.4.21.10"/>
    </reaction>
</comment>
<dbReference type="InterPro" id="IPR043504">
    <property type="entry name" value="Peptidase_S1_PA_chymotrypsin"/>
</dbReference>
<keyword evidence="5 14" id="KW-0645">Protease</keyword>
<accession>A0A8S9XX80</accession>
<evidence type="ECO:0000256" key="7">
    <source>
        <dbReference type="ARBA" id="ARBA00022801"/>
    </source>
</evidence>
<keyword evidence="6" id="KW-0732">Signal</keyword>
<dbReference type="InterPro" id="IPR001254">
    <property type="entry name" value="Trypsin_dom"/>
</dbReference>
<dbReference type="GO" id="GO:0006508">
    <property type="term" value="P:proteolysis"/>
    <property type="evidence" value="ECO:0007669"/>
    <property type="project" value="UniProtKB-KW"/>
</dbReference>
<keyword evidence="17" id="KW-1185">Reference proteome</keyword>
<dbReference type="GO" id="GO:0004252">
    <property type="term" value="F:serine-type endopeptidase activity"/>
    <property type="evidence" value="ECO:0007669"/>
    <property type="project" value="UniProtKB-EC"/>
</dbReference>
<evidence type="ECO:0000256" key="1">
    <source>
        <dbReference type="ARBA" id="ARBA00001656"/>
    </source>
</evidence>
<dbReference type="EMBL" id="WIXP02000003">
    <property type="protein sequence ID" value="KAF6213204.1"/>
    <property type="molecule type" value="Genomic_DNA"/>
</dbReference>
<dbReference type="CDD" id="cd00190">
    <property type="entry name" value="Tryp_SPc"/>
    <property type="match status" value="1"/>
</dbReference>
<name>A0A8S9XX80_APOLU</name>
<evidence type="ECO:0000313" key="16">
    <source>
        <dbReference type="EMBL" id="KAF6213204.1"/>
    </source>
</evidence>
<keyword evidence="7 14" id="KW-0378">Hydrolase</keyword>
<protein>
    <recommendedName>
        <fullName evidence="4">Acrosin</fullName>
        <ecNumber evidence="3">3.4.21.10</ecNumber>
    </recommendedName>
</protein>
<gene>
    <name evidence="16" type="ORF">GE061_010920</name>
</gene>
<reference evidence="16" key="1">
    <citation type="journal article" date="2021" name="Mol. Ecol. Resour.">
        <title>Apolygus lucorum genome provides insights into omnivorousness and mesophyll feeding.</title>
        <authorList>
            <person name="Liu Y."/>
            <person name="Liu H."/>
            <person name="Wang H."/>
            <person name="Huang T."/>
            <person name="Liu B."/>
            <person name="Yang B."/>
            <person name="Yin L."/>
            <person name="Li B."/>
            <person name="Zhang Y."/>
            <person name="Zhang S."/>
            <person name="Jiang F."/>
            <person name="Zhang X."/>
            <person name="Ren Y."/>
            <person name="Wang B."/>
            <person name="Wang S."/>
            <person name="Lu Y."/>
            <person name="Wu K."/>
            <person name="Fan W."/>
            <person name="Wang G."/>
        </authorList>
    </citation>
    <scope>NUCLEOTIDE SEQUENCE</scope>
    <source>
        <strain evidence="16">12Hb</strain>
    </source>
</reference>
<evidence type="ECO:0000256" key="6">
    <source>
        <dbReference type="ARBA" id="ARBA00022729"/>
    </source>
</evidence>
<dbReference type="PROSITE" id="PS50240">
    <property type="entry name" value="TRYPSIN_DOM"/>
    <property type="match status" value="1"/>
</dbReference>
<keyword evidence="9" id="KW-0865">Zymogen</keyword>
<dbReference type="PRINTS" id="PR00722">
    <property type="entry name" value="CHYMOTRYPSIN"/>
</dbReference>
<dbReference type="InterPro" id="IPR018114">
    <property type="entry name" value="TRYPSIN_HIS"/>
</dbReference>
<dbReference type="InterPro" id="IPR050127">
    <property type="entry name" value="Serine_Proteases_S1"/>
</dbReference>
<sequence>MRRDVTSYGSEDIISWEGPAFIPSYPPSGWWRRPPRSGRRSLSTELPRYSEGFAPCAGNQCRHVLWIFGFPSSSGRDECSRGASCEMATPRTERGSSAVVLASLVVFSRFLVVRPTLRPQQEAVGHIEDSIQDLLAESNHTARLLFDDIFFGSDDSDRKDKETDTSNCSCKEACGQINQEIRIVGGRPTGVNRYPWVARLVYDGQFHCGASLLNTDYVLTAAHCVRRLKRSKIRVILGDHDQYVTTDSPAIMRAVSSIIRHRNFDVNSYNHDIALLKLRKSVPLGKTIRPVCLPVTGPPPSADEDHLVKAAMESETGRVLQKKGKEIKSERGGLWAHFHYFHLLSVGRSRRSFAVLPGSDPAGKMGTVVGWGRTSEGGALANIVQEVQVPILTLGQCRASKYRPNRITANMVCAGKGVQDSCQGDSGGPLLVHSGGEKYEIVGIVSWGVGCGRPGYPGVYTRVTSYLNWVKKNIQDSCVCS</sequence>
<comment type="subunit">
    <text evidence="13">Heavy chain (catalytic) and a light chain linked by two disulfide bonds. Forms a heterodimer with SERPINA5.</text>
</comment>
<dbReference type="AlphaFoldDB" id="A0A8S9XX80"/>
<evidence type="ECO:0000259" key="15">
    <source>
        <dbReference type="PROSITE" id="PS50240"/>
    </source>
</evidence>
<evidence type="ECO:0000256" key="10">
    <source>
        <dbReference type="ARBA" id="ARBA00023157"/>
    </source>
</evidence>
<dbReference type="PROSITE" id="PS00135">
    <property type="entry name" value="TRYPSIN_SER"/>
    <property type="match status" value="1"/>
</dbReference>
<comment type="caution">
    <text evidence="16">The sequence shown here is derived from an EMBL/GenBank/DDBJ whole genome shotgun (WGS) entry which is preliminary data.</text>
</comment>
<evidence type="ECO:0000256" key="9">
    <source>
        <dbReference type="ARBA" id="ARBA00023145"/>
    </source>
</evidence>
<organism evidence="16 17">
    <name type="scientific">Apolygus lucorum</name>
    <name type="common">Small green plant bug</name>
    <name type="synonym">Lygocoris lucorum</name>
    <dbReference type="NCBI Taxonomy" id="248454"/>
    <lineage>
        <taxon>Eukaryota</taxon>
        <taxon>Metazoa</taxon>
        <taxon>Ecdysozoa</taxon>
        <taxon>Arthropoda</taxon>
        <taxon>Hexapoda</taxon>
        <taxon>Insecta</taxon>
        <taxon>Pterygota</taxon>
        <taxon>Neoptera</taxon>
        <taxon>Paraneoptera</taxon>
        <taxon>Hemiptera</taxon>
        <taxon>Heteroptera</taxon>
        <taxon>Panheteroptera</taxon>
        <taxon>Cimicomorpha</taxon>
        <taxon>Miridae</taxon>
        <taxon>Mirini</taxon>
        <taxon>Apolygus</taxon>
    </lineage>
</organism>
<dbReference type="GO" id="GO:0005615">
    <property type="term" value="C:extracellular space"/>
    <property type="evidence" value="ECO:0007669"/>
    <property type="project" value="TreeGrafter"/>
</dbReference>
<dbReference type="FunFam" id="2.40.10.10:FF:000060">
    <property type="entry name" value="Acrosin"/>
    <property type="match status" value="1"/>
</dbReference>
<dbReference type="FunFam" id="2.40.10.10:FF:000002">
    <property type="entry name" value="Transmembrane protease serine"/>
    <property type="match status" value="1"/>
</dbReference>
<dbReference type="InterPro" id="IPR033116">
    <property type="entry name" value="TRYPSIN_SER"/>
</dbReference>
<evidence type="ECO:0000256" key="4">
    <source>
        <dbReference type="ARBA" id="ARBA00017161"/>
    </source>
</evidence>
<dbReference type="InterPro" id="IPR009003">
    <property type="entry name" value="Peptidase_S1_PA"/>
</dbReference>
<keyword evidence="10" id="KW-1015">Disulfide bond</keyword>
<evidence type="ECO:0000256" key="3">
    <source>
        <dbReference type="ARBA" id="ARBA00012050"/>
    </source>
</evidence>
<evidence type="ECO:0000256" key="13">
    <source>
        <dbReference type="ARBA" id="ARBA00025832"/>
    </source>
</evidence>
<evidence type="ECO:0000313" key="17">
    <source>
        <dbReference type="Proteomes" id="UP000466442"/>
    </source>
</evidence>
<feature type="domain" description="Peptidase S1" evidence="15">
    <location>
        <begin position="183"/>
        <end position="475"/>
    </location>
</feature>
<evidence type="ECO:0000256" key="11">
    <source>
        <dbReference type="ARBA" id="ARBA00023180"/>
    </source>
</evidence>
<dbReference type="SUPFAM" id="SSF50494">
    <property type="entry name" value="Trypsin-like serine proteases"/>
    <property type="match status" value="1"/>
</dbReference>
<evidence type="ECO:0000256" key="5">
    <source>
        <dbReference type="ARBA" id="ARBA00022670"/>
    </source>
</evidence>